<dbReference type="PANTHER" id="PTHR31366:SF2">
    <property type="entry name" value="UPF0739 PROTEIN C1ORF74"/>
    <property type="match status" value="1"/>
</dbReference>
<evidence type="ECO:0000313" key="6">
    <source>
        <dbReference type="EMBL" id="KAK1426436.1"/>
    </source>
</evidence>
<name>A0AAD8NZD8_TARER</name>
<dbReference type="PANTHER" id="PTHR31366">
    <property type="entry name" value="UPF0739 PROTEIN C1ORF74"/>
    <property type="match status" value="1"/>
</dbReference>
<evidence type="ECO:0000256" key="3">
    <source>
        <dbReference type="ARBA" id="ARBA00031971"/>
    </source>
</evidence>
<evidence type="ECO:0000256" key="4">
    <source>
        <dbReference type="ARBA" id="ARBA00073031"/>
    </source>
</evidence>
<dbReference type="InterPro" id="IPR018369">
    <property type="entry name" value="Chaprnonin_Cpn10_CS"/>
</dbReference>
<proteinExistence type="inferred from homology"/>
<dbReference type="InterPro" id="IPR011032">
    <property type="entry name" value="GroES-like_sf"/>
</dbReference>
<accession>A0AAD8NZD8</accession>
<dbReference type="InterPro" id="IPR037124">
    <property type="entry name" value="Chaperonin_GroES_sf"/>
</dbReference>
<dbReference type="InterPro" id="IPR027850">
    <property type="entry name" value="DUF4504"/>
</dbReference>
<dbReference type="GO" id="GO:0005524">
    <property type="term" value="F:ATP binding"/>
    <property type="evidence" value="ECO:0007669"/>
    <property type="project" value="InterPro"/>
</dbReference>
<dbReference type="SMART" id="SM00883">
    <property type="entry name" value="Cpn10"/>
    <property type="match status" value="2"/>
</dbReference>
<dbReference type="HAMAP" id="MF_00580">
    <property type="entry name" value="CH10"/>
    <property type="match status" value="2"/>
</dbReference>
<organism evidence="6 7">
    <name type="scientific">Tagetes erecta</name>
    <name type="common">African marigold</name>
    <dbReference type="NCBI Taxonomy" id="13708"/>
    <lineage>
        <taxon>Eukaryota</taxon>
        <taxon>Viridiplantae</taxon>
        <taxon>Streptophyta</taxon>
        <taxon>Embryophyta</taxon>
        <taxon>Tracheophyta</taxon>
        <taxon>Spermatophyta</taxon>
        <taxon>Magnoliopsida</taxon>
        <taxon>eudicotyledons</taxon>
        <taxon>Gunneridae</taxon>
        <taxon>Pentapetalae</taxon>
        <taxon>asterids</taxon>
        <taxon>campanulids</taxon>
        <taxon>Asterales</taxon>
        <taxon>Asteraceae</taxon>
        <taxon>Asteroideae</taxon>
        <taxon>Heliantheae alliance</taxon>
        <taxon>Tageteae</taxon>
        <taxon>Tagetes</taxon>
    </lineage>
</organism>
<dbReference type="FunFam" id="2.30.33.40:FF:000001">
    <property type="entry name" value="10 kDa chaperonin"/>
    <property type="match status" value="1"/>
</dbReference>
<dbReference type="CDD" id="cd00320">
    <property type="entry name" value="cpn10"/>
    <property type="match status" value="2"/>
</dbReference>
<dbReference type="InterPro" id="IPR020818">
    <property type="entry name" value="Chaperonin_GroES"/>
</dbReference>
<evidence type="ECO:0000256" key="5">
    <source>
        <dbReference type="ARBA" id="ARBA00079398"/>
    </source>
</evidence>
<dbReference type="Pfam" id="PF14953">
    <property type="entry name" value="DUF4504"/>
    <property type="match status" value="1"/>
</dbReference>
<dbReference type="Proteomes" id="UP001229421">
    <property type="component" value="Unassembled WGS sequence"/>
</dbReference>
<dbReference type="PRINTS" id="PR00297">
    <property type="entry name" value="CHAPERONIN10"/>
</dbReference>
<dbReference type="SUPFAM" id="SSF50129">
    <property type="entry name" value="GroES-like"/>
    <property type="match status" value="2"/>
</dbReference>
<dbReference type="AlphaFoldDB" id="A0AAD8NZD8"/>
<dbReference type="Pfam" id="PF00166">
    <property type="entry name" value="Cpn10"/>
    <property type="match status" value="2"/>
</dbReference>
<evidence type="ECO:0000256" key="2">
    <source>
        <dbReference type="ARBA" id="ARBA00023186"/>
    </source>
</evidence>
<sequence>MEVVDASEALRILDSSLSRINWRLKSSSKRRLQTDILALCTGMRPVIMIDYGGKMPELRDRICGFLKFSQEDSPIFEKLRVMVIEDMLYLIHVRGLAELIKLTLNKELELHFVDLEQDPPKMVTEVEKISVGAQFISLQKLFSSVFCDDARTDDVSDCRVPVVNNQPTEFIDLSHFMQDTPITVPTLNGWLLGYPVVYIFGKDHIQDAVYNLSTKSLNLFNIYVRRNGSSSKRPPQEELMSFSVPFELSIDGANEAWAAVFLAHMKARWESCKHVWESLQMEVNATYPQAIAFYKQQHFTHPPSLQIVSRVLLSISIFNQFKDMAAAQLTSTCILPSFEGLKSSTSKASSVSVAVSSPFRSLTLRSSRVMVVKSATTVAPKYTSLKPLGDRVLVKIKAAEEKTVGGILLPSTAQSKPQGGEVVAVGEGRTIGDKKLEIGVKTGTPVVYSKYAGTEVEFNGSNHLILKEDDIVGILETDDVKDLKPLNDRVLIKVEEAEETTAGGLLLTQASKEKPSIGTVIAVGPGPVNEEGNRTGLSLSPGNTVLYSKYAGNEFKGADGSDYIALRASDVMAVLS</sequence>
<dbReference type="PROSITE" id="PS00681">
    <property type="entry name" value="CHAPERONINS_CPN10"/>
    <property type="match status" value="2"/>
</dbReference>
<reference evidence="6" key="1">
    <citation type="journal article" date="2023" name="bioRxiv">
        <title>Improved chromosome-level genome assembly for marigold (Tagetes erecta).</title>
        <authorList>
            <person name="Jiang F."/>
            <person name="Yuan L."/>
            <person name="Wang S."/>
            <person name="Wang H."/>
            <person name="Xu D."/>
            <person name="Wang A."/>
            <person name="Fan W."/>
        </authorList>
    </citation>
    <scope>NUCLEOTIDE SEQUENCE</scope>
    <source>
        <strain evidence="6">WSJ</strain>
        <tissue evidence="6">Leaf</tissue>
    </source>
</reference>
<evidence type="ECO:0000313" key="7">
    <source>
        <dbReference type="Proteomes" id="UP001229421"/>
    </source>
</evidence>
<keyword evidence="7" id="KW-1185">Reference proteome</keyword>
<dbReference type="FunFam" id="2.30.33.40:FF:000005">
    <property type="entry name" value="20 kDa chaperonin, chloroplastic"/>
    <property type="match status" value="1"/>
</dbReference>
<dbReference type="EMBL" id="JAUHHV010000004">
    <property type="protein sequence ID" value="KAK1426436.1"/>
    <property type="molecule type" value="Genomic_DNA"/>
</dbReference>
<dbReference type="Gene3D" id="2.30.33.40">
    <property type="entry name" value="GroES chaperonin"/>
    <property type="match status" value="2"/>
</dbReference>
<protein>
    <recommendedName>
        <fullName evidence="4">20 kDa chaperonin, chloroplastic</fullName>
    </recommendedName>
    <alternativeName>
        <fullName evidence="3">Chaperonin 10</fullName>
    </alternativeName>
    <alternativeName>
        <fullName evidence="5">Protein Cpn21</fullName>
    </alternativeName>
</protein>
<keyword evidence="2" id="KW-0143">Chaperone</keyword>
<dbReference type="NCBIfam" id="NF001531">
    <property type="entry name" value="PRK00364.2-2"/>
    <property type="match status" value="2"/>
</dbReference>
<comment type="similarity">
    <text evidence="1">Belongs to the GroES chaperonin family.</text>
</comment>
<comment type="caution">
    <text evidence="6">The sequence shown here is derived from an EMBL/GenBank/DDBJ whole genome shotgun (WGS) entry which is preliminary data.</text>
</comment>
<gene>
    <name evidence="6" type="ORF">QVD17_15108</name>
</gene>
<dbReference type="GO" id="GO:0044183">
    <property type="term" value="F:protein folding chaperone"/>
    <property type="evidence" value="ECO:0007669"/>
    <property type="project" value="InterPro"/>
</dbReference>
<evidence type="ECO:0000256" key="1">
    <source>
        <dbReference type="ARBA" id="ARBA00006975"/>
    </source>
</evidence>